<accession>A0A1Z2XKB8</accession>
<dbReference type="GeneID" id="65536102"/>
<evidence type="ECO:0000313" key="2">
    <source>
        <dbReference type="EMBL" id="ANU63040.1"/>
    </source>
</evidence>
<dbReference type="EMBL" id="CP015402">
    <property type="protein sequence ID" value="ANU63040.1"/>
    <property type="molecule type" value="Genomic_DNA"/>
</dbReference>
<organism evidence="2 3">
    <name type="scientific">Muribaculum intestinale</name>
    <dbReference type="NCBI Taxonomy" id="1796646"/>
    <lineage>
        <taxon>Bacteria</taxon>
        <taxon>Pseudomonadati</taxon>
        <taxon>Bacteroidota</taxon>
        <taxon>Bacteroidia</taxon>
        <taxon>Bacteroidales</taxon>
        <taxon>Muribaculaceae</taxon>
        <taxon>Muribaculum</taxon>
    </lineage>
</organism>
<dbReference type="InterPro" id="IPR005094">
    <property type="entry name" value="Endonuclease_MobA/VirD2"/>
</dbReference>
<sequence length="318" mass="36544">MFARILKSGTFHDVVGYVTRQFHDPKEYTADTWRIIGSENIFVSDYAKMVQSFEAIHGFMPGKENPAGHISISFDNADAPRLTDEFMAQLAKEYMDGMGIKNTQYLVVRHLETGHPHFHIVYNRVDMLGKAVDERNNFRRSDRVVKAIKDKYGLTYSPLKKKYEDKIPVFKERISQAIYGCKSWDEFSRRLACAGLEVKFHDDHNTGIRIGVKFTDGDITVNGSKIDRAFTYRRLNNLFEFNRKHGQQQSDYAPTRPKVTVEYTPTQKSSLVEDVIEATVGAIGNLFTLGPGFDPEEQAFQNAIKKEEAKRKRKSRRI</sequence>
<accession>A0A1B1S8C7</accession>
<dbReference type="KEGG" id="pary:A4V02_04470"/>
<reference evidence="3" key="1">
    <citation type="submission" date="2016-04" db="EMBL/GenBank/DDBJ databases">
        <title>Complete Genome Sequences of Twelve Strains of a Stable Defined Moderately Diverse Mouse Microbiota 2 (sDMDMm2).</title>
        <authorList>
            <person name="Uchimura Y."/>
            <person name="Wyss M."/>
            <person name="Brugiroux S."/>
            <person name="Limenitakis J.P."/>
            <person name="Stecher B."/>
            <person name="McCoy K.D."/>
            <person name="Macpherson A.J."/>
        </authorList>
    </citation>
    <scope>NUCLEOTIDE SEQUENCE [LARGE SCALE GENOMIC DNA]</scope>
    <source>
        <strain evidence="3">YL27</strain>
    </source>
</reference>
<protein>
    <recommendedName>
        <fullName evidence="1">MobA/VirD2-like nuclease domain-containing protein</fullName>
    </recommendedName>
</protein>
<dbReference type="STRING" id="1796646.A4V02_04470"/>
<dbReference type="OrthoDB" id="1525197at2"/>
<evidence type="ECO:0000313" key="3">
    <source>
        <dbReference type="Proteomes" id="UP000186351"/>
    </source>
</evidence>
<name>A0A1B1S8C7_9BACT</name>
<dbReference type="AlphaFoldDB" id="A0A1B1S8C7"/>
<evidence type="ECO:0000259" key="1">
    <source>
        <dbReference type="Pfam" id="PF03432"/>
    </source>
</evidence>
<gene>
    <name evidence="2" type="ORF">A4V02_04470</name>
</gene>
<feature type="domain" description="MobA/VirD2-like nuclease" evidence="1">
    <location>
        <begin position="29"/>
        <end position="154"/>
    </location>
</feature>
<keyword evidence="3" id="KW-1185">Reference proteome</keyword>
<dbReference type="Proteomes" id="UP000186351">
    <property type="component" value="Chromosome"/>
</dbReference>
<dbReference type="RefSeq" id="WP_068960400.1">
    <property type="nucleotide sequence ID" value="NZ_CAJTAP010000047.1"/>
</dbReference>
<dbReference type="Pfam" id="PF03432">
    <property type="entry name" value="Relaxase"/>
    <property type="match status" value="1"/>
</dbReference>
<proteinExistence type="predicted"/>